<evidence type="ECO:0000256" key="10">
    <source>
        <dbReference type="ARBA" id="ARBA00023002"/>
    </source>
</evidence>
<evidence type="ECO:0000256" key="3">
    <source>
        <dbReference type="ARBA" id="ARBA00008207"/>
    </source>
</evidence>
<dbReference type="Proteomes" id="UP000192418">
    <property type="component" value="Unassembled WGS sequence"/>
</dbReference>
<evidence type="ECO:0000256" key="12">
    <source>
        <dbReference type="ARBA" id="ARBA00023014"/>
    </source>
</evidence>
<evidence type="ECO:0000256" key="13">
    <source>
        <dbReference type="ARBA" id="ARBA00023157"/>
    </source>
</evidence>
<evidence type="ECO:0000256" key="4">
    <source>
        <dbReference type="ARBA" id="ARBA00012622"/>
    </source>
</evidence>
<comment type="similarity">
    <text evidence="3 17">Belongs to the QueH family.</text>
</comment>
<keyword evidence="7 17" id="KW-0819">tRNA processing</keyword>
<feature type="disulfide bond" description="Redox-active" evidence="17">
    <location>
        <begin position="163"/>
        <end position="165"/>
    </location>
</feature>
<comment type="catalytic activity">
    <reaction evidence="16 17">
        <text>epoxyqueuosine(34) in tRNA + AH2 = queuosine(34) in tRNA + A + H2O</text>
        <dbReference type="Rhea" id="RHEA:32159"/>
        <dbReference type="Rhea" id="RHEA-COMP:18571"/>
        <dbReference type="Rhea" id="RHEA-COMP:18582"/>
        <dbReference type="ChEBI" id="CHEBI:13193"/>
        <dbReference type="ChEBI" id="CHEBI:15377"/>
        <dbReference type="ChEBI" id="CHEBI:17499"/>
        <dbReference type="ChEBI" id="CHEBI:194431"/>
        <dbReference type="ChEBI" id="CHEBI:194443"/>
        <dbReference type="EC" id="1.17.99.6"/>
    </reaction>
</comment>
<evidence type="ECO:0000256" key="8">
    <source>
        <dbReference type="ARBA" id="ARBA00022723"/>
    </source>
</evidence>
<dbReference type="EMBL" id="FWXY01000003">
    <property type="protein sequence ID" value="SMC50698.1"/>
    <property type="molecule type" value="Genomic_DNA"/>
</dbReference>
<evidence type="ECO:0000256" key="11">
    <source>
        <dbReference type="ARBA" id="ARBA00023004"/>
    </source>
</evidence>
<dbReference type="GO" id="GO:0052693">
    <property type="term" value="F:epoxyqueuosine reductase activity"/>
    <property type="evidence" value="ECO:0007669"/>
    <property type="project" value="UniProtKB-UniRule"/>
</dbReference>
<evidence type="ECO:0000256" key="6">
    <source>
        <dbReference type="ARBA" id="ARBA00022485"/>
    </source>
</evidence>
<dbReference type="OrthoDB" id="9801033at2"/>
<feature type="binding site" evidence="17">
    <location>
        <position position="86"/>
    </location>
    <ligand>
        <name>[4Fe-4S] cluster</name>
        <dbReference type="ChEBI" id="CHEBI:49883"/>
    </ligand>
</feature>
<keyword evidence="10 17" id="KW-0560">Oxidoreductase</keyword>
<dbReference type="HAMAP" id="MF_02089">
    <property type="entry name" value="QueH"/>
    <property type="match status" value="1"/>
</dbReference>
<keyword evidence="11 17" id="KW-0408">Iron</keyword>
<evidence type="ECO:0000256" key="1">
    <source>
        <dbReference type="ARBA" id="ARBA00002268"/>
    </source>
</evidence>
<sequence length="183" mass="21903">MKILLHMCCAPCTIFPLKVLRQENIEVMGFFYRHNIHPYTECLQREKTLREYAETSNFRVIWQDTYEMERFIQSIAFRESMRCRFCYHDRLSAAARVARKGKFDGFSSTLLYSRFQNHQLIRETGEAIGKKLGIPFFYRDFREGWKEGIETSKALGMYRQQYCGCIYSEKERYYPKANPSRTS</sequence>
<reference evidence="18 19" key="1">
    <citation type="submission" date="2017-04" db="EMBL/GenBank/DDBJ databases">
        <authorList>
            <person name="Afonso C.L."/>
            <person name="Miller P.J."/>
            <person name="Scott M.A."/>
            <person name="Spackman E."/>
            <person name="Goraichik I."/>
            <person name="Dimitrov K.M."/>
            <person name="Suarez D.L."/>
            <person name="Swayne D.E."/>
        </authorList>
    </citation>
    <scope>NUCLEOTIDE SEQUENCE [LARGE SCALE GENOMIC DNA]</scope>
    <source>
        <strain evidence="18 19">DSM 3385</strain>
    </source>
</reference>
<keyword evidence="13 17" id="KW-1015">Disulfide bond</keyword>
<dbReference type="Pfam" id="PF02677">
    <property type="entry name" value="QueH"/>
    <property type="match status" value="1"/>
</dbReference>
<comment type="function">
    <text evidence="1 17">Catalyzes the conversion of epoxyqueuosine (oQ) to queuosine (Q), which is a hypermodified base found in the wobble positions of tRNA(Asp), tRNA(Asn), tRNA(His) and tRNA(Tyr).</text>
</comment>
<evidence type="ECO:0000313" key="18">
    <source>
        <dbReference type="EMBL" id="SMC50698.1"/>
    </source>
</evidence>
<dbReference type="UniPathway" id="UPA00392"/>
<feature type="binding site" evidence="17">
    <location>
        <position position="9"/>
    </location>
    <ligand>
        <name>[4Fe-4S] cluster</name>
        <dbReference type="ChEBI" id="CHEBI:49883"/>
    </ligand>
</feature>
<evidence type="ECO:0000256" key="5">
    <source>
        <dbReference type="ARBA" id="ARBA00016895"/>
    </source>
</evidence>
<dbReference type="GO" id="GO:0046872">
    <property type="term" value="F:metal ion binding"/>
    <property type="evidence" value="ECO:0007669"/>
    <property type="project" value="UniProtKB-KW"/>
</dbReference>
<evidence type="ECO:0000256" key="7">
    <source>
        <dbReference type="ARBA" id="ARBA00022694"/>
    </source>
</evidence>
<evidence type="ECO:0000256" key="15">
    <source>
        <dbReference type="ARBA" id="ARBA00031446"/>
    </source>
</evidence>
<keyword evidence="14 17" id="KW-0676">Redox-active center</keyword>
<keyword evidence="12 17" id="KW-0411">Iron-sulfur</keyword>
<keyword evidence="6 17" id="KW-0004">4Fe-4S</keyword>
<evidence type="ECO:0000256" key="2">
    <source>
        <dbReference type="ARBA" id="ARBA00004691"/>
    </source>
</evidence>
<dbReference type="EC" id="1.17.99.6" evidence="4 17"/>
<dbReference type="STRING" id="1121400.SAMN02746065_103101"/>
<evidence type="ECO:0000256" key="17">
    <source>
        <dbReference type="HAMAP-Rule" id="MF_02089"/>
    </source>
</evidence>
<dbReference type="GO" id="GO:0051539">
    <property type="term" value="F:4 iron, 4 sulfur cluster binding"/>
    <property type="evidence" value="ECO:0007669"/>
    <property type="project" value="UniProtKB-UniRule"/>
</dbReference>
<dbReference type="PANTHER" id="PTHR36701:SF1">
    <property type="entry name" value="EPOXYQUEUOSINE REDUCTASE QUEH"/>
    <property type="match status" value="1"/>
</dbReference>
<evidence type="ECO:0000256" key="16">
    <source>
        <dbReference type="ARBA" id="ARBA00047415"/>
    </source>
</evidence>
<keyword evidence="9 17" id="KW-0671">Queuosine biosynthesis</keyword>
<dbReference type="PANTHER" id="PTHR36701">
    <property type="entry name" value="EPOXYQUEUOSINE REDUCTASE QUEH"/>
    <property type="match status" value="1"/>
</dbReference>
<evidence type="ECO:0000256" key="9">
    <source>
        <dbReference type="ARBA" id="ARBA00022785"/>
    </source>
</evidence>
<proteinExistence type="inferred from homology"/>
<evidence type="ECO:0000313" key="19">
    <source>
        <dbReference type="Proteomes" id="UP000192418"/>
    </source>
</evidence>
<dbReference type="AlphaFoldDB" id="A0A1W1ZRK6"/>
<accession>A0A1W1ZRK6</accession>
<organism evidence="18 19">
    <name type="scientific">Desulfocicer vacuolatum DSM 3385</name>
    <dbReference type="NCBI Taxonomy" id="1121400"/>
    <lineage>
        <taxon>Bacteria</taxon>
        <taxon>Pseudomonadati</taxon>
        <taxon>Thermodesulfobacteriota</taxon>
        <taxon>Desulfobacteria</taxon>
        <taxon>Desulfobacterales</taxon>
        <taxon>Desulfobacteraceae</taxon>
        <taxon>Desulfocicer</taxon>
    </lineage>
</organism>
<dbReference type="GO" id="GO:0008616">
    <property type="term" value="P:tRNA queuosine(34) biosynthetic process"/>
    <property type="evidence" value="ECO:0007669"/>
    <property type="project" value="UniProtKB-UniRule"/>
</dbReference>
<evidence type="ECO:0000256" key="14">
    <source>
        <dbReference type="ARBA" id="ARBA00023284"/>
    </source>
</evidence>
<dbReference type="RefSeq" id="WP_084067075.1">
    <property type="nucleotide sequence ID" value="NZ_FWXY01000003.1"/>
</dbReference>
<protein>
    <recommendedName>
        <fullName evidence="5 17">Epoxyqueuosine reductase QueH</fullName>
        <ecNumber evidence="4 17">1.17.99.6</ecNumber>
    </recommendedName>
    <alternativeName>
        <fullName evidence="15 17">Queuosine biosynthesis protein QueH</fullName>
    </alternativeName>
</protein>
<name>A0A1W1ZRK6_9BACT</name>
<keyword evidence="19" id="KW-1185">Reference proteome</keyword>
<gene>
    <name evidence="17" type="primary">queH</name>
    <name evidence="18" type="ORF">SAMN02746065_103101</name>
</gene>
<keyword evidence="8 17" id="KW-0479">Metal-binding</keyword>
<feature type="binding site" evidence="17">
    <location>
        <position position="83"/>
    </location>
    <ligand>
        <name>[4Fe-4S] cluster</name>
        <dbReference type="ChEBI" id="CHEBI:49883"/>
    </ligand>
</feature>
<dbReference type="InterPro" id="IPR003828">
    <property type="entry name" value="QueH"/>
</dbReference>
<comment type="pathway">
    <text evidence="2 17">tRNA modification; tRNA-queuosine biosynthesis.</text>
</comment>
<feature type="binding site" evidence="17">
    <location>
        <position position="8"/>
    </location>
    <ligand>
        <name>[4Fe-4S] cluster</name>
        <dbReference type="ChEBI" id="CHEBI:49883"/>
    </ligand>
</feature>